<dbReference type="RefSeq" id="WP_109053418.1">
    <property type="nucleotide sequence ID" value="NZ_QDKJ01000003.1"/>
</dbReference>
<keyword evidence="3" id="KW-1185">Reference proteome</keyword>
<dbReference type="Proteomes" id="UP000245138">
    <property type="component" value="Unassembled WGS sequence"/>
</dbReference>
<feature type="transmembrane region" description="Helical" evidence="1">
    <location>
        <begin position="202"/>
        <end position="223"/>
    </location>
</feature>
<feature type="transmembrane region" description="Helical" evidence="1">
    <location>
        <begin position="169"/>
        <end position="187"/>
    </location>
</feature>
<dbReference type="GO" id="GO:0019645">
    <property type="term" value="P:anaerobic electron transport chain"/>
    <property type="evidence" value="ECO:0007669"/>
    <property type="project" value="InterPro"/>
</dbReference>
<protein>
    <submittedName>
        <fullName evidence="2">Dimethyl sulfoxide reductase</fullName>
    </submittedName>
</protein>
<feature type="transmembrane region" description="Helical" evidence="1">
    <location>
        <begin position="37"/>
        <end position="61"/>
    </location>
</feature>
<keyword evidence="1" id="KW-1133">Transmembrane helix</keyword>
<dbReference type="GO" id="GO:0009389">
    <property type="term" value="F:dimethyl sulfoxide reductase activity"/>
    <property type="evidence" value="ECO:0007669"/>
    <property type="project" value="TreeGrafter"/>
</dbReference>
<feature type="transmembrane region" description="Helical" evidence="1">
    <location>
        <begin position="142"/>
        <end position="162"/>
    </location>
</feature>
<feature type="transmembrane region" description="Helical" evidence="1">
    <location>
        <begin position="107"/>
        <end position="130"/>
    </location>
</feature>
<evidence type="ECO:0000313" key="2">
    <source>
        <dbReference type="EMBL" id="PWC14420.1"/>
    </source>
</evidence>
<dbReference type="PANTHER" id="PTHR38095:SF3">
    <property type="entry name" value="ANAEROBIC DIMETHYL SULFOXIDE REDUCTASE, SUBUNIT C"/>
    <property type="match status" value="1"/>
</dbReference>
<dbReference type="EMBL" id="QDKJ01000003">
    <property type="protein sequence ID" value="PWC14420.1"/>
    <property type="molecule type" value="Genomic_DNA"/>
</dbReference>
<reference evidence="2 3" key="1">
    <citation type="submission" date="2018-04" db="EMBL/GenBank/DDBJ databases">
        <title>Brenneria corticis sp.nov.</title>
        <authorList>
            <person name="Li Y."/>
        </authorList>
    </citation>
    <scope>NUCLEOTIDE SEQUENCE [LARGE SCALE GENOMIC DNA]</scope>
    <source>
        <strain evidence="2 3">LMG 27715</strain>
    </source>
</reference>
<evidence type="ECO:0000256" key="1">
    <source>
        <dbReference type="SAM" id="Phobius"/>
    </source>
</evidence>
<dbReference type="GO" id="GO:0009390">
    <property type="term" value="C:dimethyl sulfoxide reductase complex"/>
    <property type="evidence" value="ECO:0007669"/>
    <property type="project" value="TreeGrafter"/>
</dbReference>
<dbReference type="AlphaFoldDB" id="A0A2U1TYF9"/>
<comment type="caution">
    <text evidence="2">The sequence shown here is derived from an EMBL/GenBank/DDBJ whole genome shotgun (WGS) entry which is preliminary data.</text>
</comment>
<gene>
    <name evidence="2" type="ORF">B4923_05885</name>
</gene>
<proteinExistence type="predicted"/>
<dbReference type="Pfam" id="PF04976">
    <property type="entry name" value="DmsC"/>
    <property type="match status" value="1"/>
</dbReference>
<organism evidence="2 3">
    <name type="scientific">Brenneria roseae subsp. americana</name>
    <dbReference type="NCBI Taxonomy" id="1508507"/>
    <lineage>
        <taxon>Bacteria</taxon>
        <taxon>Pseudomonadati</taxon>
        <taxon>Pseudomonadota</taxon>
        <taxon>Gammaproteobacteria</taxon>
        <taxon>Enterobacterales</taxon>
        <taxon>Pectobacteriaceae</taxon>
        <taxon>Brenneria</taxon>
    </lineage>
</organism>
<accession>A0A2U1TYF9</accession>
<evidence type="ECO:0000313" key="3">
    <source>
        <dbReference type="Proteomes" id="UP000245138"/>
    </source>
</evidence>
<feature type="transmembrane region" description="Helical" evidence="1">
    <location>
        <begin position="6"/>
        <end position="25"/>
    </location>
</feature>
<sequence length="258" mass="27021">MHELPLVFFTVLTQSAVGAFILLLIAAQCRQIDSRRLAIGLFGAMCLFGVALLIGTFHVGQPLRAINMLFRVGHSPMSNEIVLSALFSAAGGVAALGLLLNRGGRALFSGLAWLAAVIGLFFLAAVPRVYQLSTVATWDNSYTTAAMLLTAMIGGGALAAALGARRLGLSVSLLAILASFCLRPGYLSTLMTADSALTSAQLSWFSAQLILLAVGLIGGVLHLRYRAGQTLLAASAAVVIVGELAGRIAFYNLWTLPM</sequence>
<dbReference type="GO" id="GO:0005886">
    <property type="term" value="C:plasma membrane"/>
    <property type="evidence" value="ECO:0007669"/>
    <property type="project" value="TreeGrafter"/>
</dbReference>
<dbReference type="PANTHER" id="PTHR38095">
    <property type="entry name" value="ANAEROBIC DIMETHYL SULFOXIDE REDUCTASE CHAIN YNFH"/>
    <property type="match status" value="1"/>
</dbReference>
<dbReference type="InterPro" id="IPR007059">
    <property type="entry name" value="DmsC"/>
</dbReference>
<keyword evidence="1" id="KW-0812">Transmembrane</keyword>
<keyword evidence="1" id="KW-0472">Membrane</keyword>
<name>A0A2U1TYF9_9GAMM</name>
<feature type="transmembrane region" description="Helical" evidence="1">
    <location>
        <begin position="230"/>
        <end position="254"/>
    </location>
</feature>
<dbReference type="OrthoDB" id="4394845at2"/>
<feature type="transmembrane region" description="Helical" evidence="1">
    <location>
        <begin position="81"/>
        <end position="100"/>
    </location>
</feature>